<dbReference type="PANTHER" id="PTHR32208">
    <property type="entry name" value="SECRETED PROTEIN-RELATED"/>
    <property type="match status" value="1"/>
</dbReference>
<gene>
    <name evidence="4" type="ORF">V6N11_055938</name>
</gene>
<evidence type="ECO:0000256" key="1">
    <source>
        <dbReference type="ARBA" id="ARBA00022729"/>
    </source>
</evidence>
<comment type="caution">
    <text evidence="4">The sequence shown here is derived from an EMBL/GenBank/DDBJ whole genome shotgun (WGS) entry which is preliminary data.</text>
</comment>
<reference evidence="4 5" key="1">
    <citation type="journal article" date="2024" name="G3 (Bethesda)">
        <title>Genome assembly of Hibiscus sabdariffa L. provides insights into metabolisms of medicinal natural products.</title>
        <authorList>
            <person name="Kim T."/>
        </authorList>
    </citation>
    <scope>NUCLEOTIDE SEQUENCE [LARGE SCALE GENOMIC DNA]</scope>
    <source>
        <strain evidence="4">TK-2024</strain>
        <tissue evidence="4">Old leaves</tissue>
    </source>
</reference>
<dbReference type="SUPFAM" id="SSF81296">
    <property type="entry name" value="E set domains"/>
    <property type="match status" value="1"/>
</dbReference>
<evidence type="ECO:0000313" key="4">
    <source>
        <dbReference type="EMBL" id="KAK9031645.1"/>
    </source>
</evidence>
<dbReference type="EMBL" id="JBBPBN010000009">
    <property type="protein sequence ID" value="KAK9031645.1"/>
    <property type="molecule type" value="Genomic_DNA"/>
</dbReference>
<dbReference type="InterPro" id="IPR014756">
    <property type="entry name" value="Ig_E-set"/>
</dbReference>
<evidence type="ECO:0000259" key="2">
    <source>
        <dbReference type="Pfam" id="PF07250"/>
    </source>
</evidence>
<dbReference type="SUPFAM" id="SSF50965">
    <property type="entry name" value="Galactose oxidase, central domain"/>
    <property type="match status" value="1"/>
</dbReference>
<dbReference type="InterPro" id="IPR009880">
    <property type="entry name" value="Glyoxal_oxidase_N"/>
</dbReference>
<protein>
    <recommendedName>
        <fullName evidence="6">Galactose oxidase-like Early set domain-containing protein</fullName>
    </recommendedName>
</protein>
<evidence type="ECO:0008006" key="6">
    <source>
        <dbReference type="Google" id="ProtNLM"/>
    </source>
</evidence>
<dbReference type="PANTHER" id="PTHR32208:SF93">
    <property type="entry name" value="ALDEHYDE OXIDASE GLOX1"/>
    <property type="match status" value="1"/>
</dbReference>
<dbReference type="InterPro" id="IPR037293">
    <property type="entry name" value="Gal_Oxidase_central_sf"/>
</dbReference>
<sequence length="239" mass="26905">MSDLQRPKVFLLGNTDFARMDITKRNDKWKPSARIMGDVVVLPTRDVLLINGAQSGSAGRDDARDPNLNPVLYKFKGDGTDSKFTMMNPSNIPRMYHSSFAILPDSKILIARSNANPGYMDNVLFHTEVRVEKFSPHYLDPNLAQFKQEIVVEQSDNQVKFGPKFNVQIREDGAIEQAKLQVMIYSPLFTMHGISMNQRLIQLGIQKFNNGNIVLQAPMNGNIAPPGYDMLFVNYNGVP</sequence>
<dbReference type="Gene3D" id="2.60.40.10">
    <property type="entry name" value="Immunoglobulins"/>
    <property type="match status" value="1"/>
</dbReference>
<dbReference type="InterPro" id="IPR011043">
    <property type="entry name" value="Gal_Oxase/kelch_b-propeller"/>
</dbReference>
<evidence type="ECO:0000259" key="3">
    <source>
        <dbReference type="Pfam" id="PF09118"/>
    </source>
</evidence>
<dbReference type="CDD" id="cd02851">
    <property type="entry name" value="E_set_GO_C"/>
    <property type="match status" value="1"/>
</dbReference>
<dbReference type="Pfam" id="PF09118">
    <property type="entry name" value="GO-like_E_set"/>
    <property type="match status" value="1"/>
</dbReference>
<proteinExistence type="predicted"/>
<dbReference type="Pfam" id="PF07250">
    <property type="entry name" value="Glyoxal_oxid_N"/>
    <property type="match status" value="1"/>
</dbReference>
<dbReference type="Proteomes" id="UP001396334">
    <property type="component" value="Unassembled WGS sequence"/>
</dbReference>
<feature type="domain" description="Galactose oxidase-like Early set" evidence="3">
    <location>
        <begin position="155"/>
        <end position="239"/>
    </location>
</feature>
<evidence type="ECO:0000313" key="5">
    <source>
        <dbReference type="Proteomes" id="UP001396334"/>
    </source>
</evidence>
<organism evidence="4 5">
    <name type="scientific">Hibiscus sabdariffa</name>
    <name type="common">roselle</name>
    <dbReference type="NCBI Taxonomy" id="183260"/>
    <lineage>
        <taxon>Eukaryota</taxon>
        <taxon>Viridiplantae</taxon>
        <taxon>Streptophyta</taxon>
        <taxon>Embryophyta</taxon>
        <taxon>Tracheophyta</taxon>
        <taxon>Spermatophyta</taxon>
        <taxon>Magnoliopsida</taxon>
        <taxon>eudicotyledons</taxon>
        <taxon>Gunneridae</taxon>
        <taxon>Pentapetalae</taxon>
        <taxon>rosids</taxon>
        <taxon>malvids</taxon>
        <taxon>Malvales</taxon>
        <taxon>Malvaceae</taxon>
        <taxon>Malvoideae</taxon>
        <taxon>Hibiscus</taxon>
    </lineage>
</organism>
<dbReference type="InterPro" id="IPR015202">
    <property type="entry name" value="GO-like_E_set"/>
</dbReference>
<dbReference type="InterPro" id="IPR013783">
    <property type="entry name" value="Ig-like_fold"/>
</dbReference>
<feature type="domain" description="Glyoxal oxidase N-terminal" evidence="2">
    <location>
        <begin position="8"/>
        <end position="138"/>
    </location>
</feature>
<keyword evidence="1" id="KW-0732">Signal</keyword>
<name>A0ABR2T2F1_9ROSI</name>
<keyword evidence="5" id="KW-1185">Reference proteome</keyword>
<accession>A0ABR2T2F1</accession>
<dbReference type="Gene3D" id="2.130.10.80">
    <property type="entry name" value="Galactose oxidase/kelch, beta-propeller"/>
    <property type="match status" value="1"/>
</dbReference>